<feature type="coiled-coil region" evidence="1">
    <location>
        <begin position="3"/>
        <end position="93"/>
    </location>
</feature>
<dbReference type="EMBL" id="UYJE01000206">
    <property type="protein sequence ID" value="VDH91115.1"/>
    <property type="molecule type" value="Genomic_DNA"/>
</dbReference>
<proteinExistence type="predicted"/>
<feature type="non-terminal residue" evidence="2">
    <location>
        <position position="1"/>
    </location>
</feature>
<evidence type="ECO:0000256" key="1">
    <source>
        <dbReference type="SAM" id="Coils"/>
    </source>
</evidence>
<gene>
    <name evidence="2" type="ORF">MGAL_10B010359</name>
</gene>
<sequence length="134" mass="15172">ALISKLQREKDVLKLTIRDLETELKSTRKTERSFTLKCQELNRTKIKLKEVEEQLTQIKSEDAPDTKLISGQLQQTQDEVQGLREQTGRLEDKIDLLLNHLSLSTIEPPGRASAPVTRISSAQCVKLPPIKKGK</sequence>
<name>A0A8B6BJT7_MYTGA</name>
<keyword evidence="1" id="KW-0175">Coiled coil</keyword>
<protein>
    <submittedName>
        <fullName evidence="2">Uncharacterized protein</fullName>
    </submittedName>
</protein>
<reference evidence="2" key="1">
    <citation type="submission" date="2018-11" db="EMBL/GenBank/DDBJ databases">
        <authorList>
            <person name="Alioto T."/>
            <person name="Alioto T."/>
        </authorList>
    </citation>
    <scope>NUCLEOTIDE SEQUENCE</scope>
</reference>
<comment type="caution">
    <text evidence="2">The sequence shown here is derived from an EMBL/GenBank/DDBJ whole genome shotgun (WGS) entry which is preliminary data.</text>
</comment>
<evidence type="ECO:0000313" key="2">
    <source>
        <dbReference type="EMBL" id="VDH91115.1"/>
    </source>
</evidence>
<keyword evidence="3" id="KW-1185">Reference proteome</keyword>
<dbReference type="AlphaFoldDB" id="A0A8B6BJT7"/>
<evidence type="ECO:0000313" key="3">
    <source>
        <dbReference type="Proteomes" id="UP000596742"/>
    </source>
</evidence>
<organism evidence="2 3">
    <name type="scientific">Mytilus galloprovincialis</name>
    <name type="common">Mediterranean mussel</name>
    <dbReference type="NCBI Taxonomy" id="29158"/>
    <lineage>
        <taxon>Eukaryota</taxon>
        <taxon>Metazoa</taxon>
        <taxon>Spiralia</taxon>
        <taxon>Lophotrochozoa</taxon>
        <taxon>Mollusca</taxon>
        <taxon>Bivalvia</taxon>
        <taxon>Autobranchia</taxon>
        <taxon>Pteriomorphia</taxon>
        <taxon>Mytilida</taxon>
        <taxon>Mytiloidea</taxon>
        <taxon>Mytilidae</taxon>
        <taxon>Mytilinae</taxon>
        <taxon>Mytilus</taxon>
    </lineage>
</organism>
<accession>A0A8B6BJT7</accession>
<dbReference type="Proteomes" id="UP000596742">
    <property type="component" value="Unassembled WGS sequence"/>
</dbReference>